<keyword evidence="1" id="KW-0812">Transmembrane</keyword>
<keyword evidence="1" id="KW-0472">Membrane</keyword>
<evidence type="ECO:0000256" key="1">
    <source>
        <dbReference type="SAM" id="Phobius"/>
    </source>
</evidence>
<reference evidence="2 3" key="1">
    <citation type="submission" date="2015-03" db="EMBL/GenBank/DDBJ databases">
        <title>Draft Genome Sequences of Agrobacterium nepotum Strain 39/7T (= CFBP 7436T = LMG 26435T) and Agrobacterium sp. Strain KFB 330 (= CFBP 8308 = LMG 28674).</title>
        <authorList>
            <person name="Kuzmanovic N."/>
            <person name="Pulawska J."/>
            <person name="Obradovic A."/>
        </authorList>
    </citation>
    <scope>NUCLEOTIDE SEQUENCE [LARGE SCALE GENOMIC DNA]</scope>
    <source>
        <strain evidence="2 3">39/7</strain>
    </source>
</reference>
<dbReference type="Proteomes" id="UP000052068">
    <property type="component" value="Unassembled WGS sequence"/>
</dbReference>
<feature type="transmembrane region" description="Helical" evidence="1">
    <location>
        <begin position="29"/>
        <end position="52"/>
    </location>
</feature>
<evidence type="ECO:0000313" key="3">
    <source>
        <dbReference type="Proteomes" id="UP000052068"/>
    </source>
</evidence>
<accession>A0ABR5CVB1</accession>
<dbReference type="EMBL" id="JWJH01000005">
    <property type="protein sequence ID" value="KJF68729.1"/>
    <property type="molecule type" value="Genomic_DNA"/>
</dbReference>
<evidence type="ECO:0000313" key="2">
    <source>
        <dbReference type="EMBL" id="KJF68729.1"/>
    </source>
</evidence>
<organism evidence="2 3">
    <name type="scientific">Rhizobium nepotum 39/7</name>
    <dbReference type="NCBI Taxonomy" id="1368418"/>
    <lineage>
        <taxon>Bacteria</taxon>
        <taxon>Pseudomonadati</taxon>
        <taxon>Pseudomonadota</taxon>
        <taxon>Alphaproteobacteria</taxon>
        <taxon>Hyphomicrobiales</taxon>
        <taxon>Rhizobiaceae</taxon>
        <taxon>Rhizobium/Agrobacterium group</taxon>
        <taxon>Rhizobium</taxon>
    </lineage>
</organism>
<sequence length="94" mass="10715">MKFGIDHRTGRLNLGKWSIAMPRSRVGRIVTGSALVVGGTLGFLPILGFWMVPLGLIVLSHDLPAVRRGRRRLAVWWASRRNRRDRDTRNKGQR</sequence>
<protein>
    <recommendedName>
        <fullName evidence="4">Transmembrane protein PGPGW</fullName>
    </recommendedName>
</protein>
<comment type="caution">
    <text evidence="2">The sequence shown here is derived from an EMBL/GenBank/DDBJ whole genome shotgun (WGS) entry which is preliminary data.</text>
</comment>
<keyword evidence="1" id="KW-1133">Transmembrane helix</keyword>
<name>A0ABR5CVB1_9HYPH</name>
<dbReference type="RefSeq" id="WP_045018770.1">
    <property type="nucleotide sequence ID" value="NZ_JWJH01000005.1"/>
</dbReference>
<proteinExistence type="predicted"/>
<gene>
    <name evidence="2" type="ORF">RS75_07375</name>
</gene>
<keyword evidence="3" id="KW-1185">Reference proteome</keyword>
<evidence type="ECO:0008006" key="4">
    <source>
        <dbReference type="Google" id="ProtNLM"/>
    </source>
</evidence>